<dbReference type="EMBL" id="CP043031">
    <property type="protein sequence ID" value="QEH94447.1"/>
    <property type="molecule type" value="Genomic_DNA"/>
</dbReference>
<comment type="catalytic activity">
    <reaction evidence="7">
        <text>(2S)-4-acetamido-2-aminobutanoate = L-ectoine + H2O</text>
        <dbReference type="Rhea" id="RHEA:17281"/>
        <dbReference type="ChEBI" id="CHEBI:15377"/>
        <dbReference type="ChEBI" id="CHEBI:58515"/>
        <dbReference type="ChEBI" id="CHEBI:58929"/>
        <dbReference type="EC" id="4.2.1.108"/>
    </reaction>
</comment>
<keyword evidence="5" id="KW-0456">Lyase</keyword>
<dbReference type="InterPro" id="IPR010462">
    <property type="entry name" value="Ectoine_synth"/>
</dbReference>
<dbReference type="AlphaFoldDB" id="A0A417Z533"/>
<dbReference type="InterPro" id="IPR014710">
    <property type="entry name" value="RmlC-like_jellyroll"/>
</dbReference>
<dbReference type="GO" id="GO:0033990">
    <property type="term" value="F:ectoine synthase activity"/>
    <property type="evidence" value="ECO:0007669"/>
    <property type="project" value="UniProtKB-EC"/>
</dbReference>
<dbReference type="SUPFAM" id="SSF51182">
    <property type="entry name" value="RmlC-like cupins"/>
    <property type="match status" value="1"/>
</dbReference>
<evidence type="ECO:0000313" key="10">
    <source>
        <dbReference type="Proteomes" id="UP000285376"/>
    </source>
</evidence>
<evidence type="ECO:0000256" key="5">
    <source>
        <dbReference type="ARBA" id="ARBA00023239"/>
    </source>
</evidence>
<dbReference type="EMBL" id="QWLM01000009">
    <property type="protein sequence ID" value="RHW45558.1"/>
    <property type="molecule type" value="Genomic_DNA"/>
</dbReference>
<evidence type="ECO:0000256" key="4">
    <source>
        <dbReference type="ARBA" id="ARBA00019707"/>
    </source>
</evidence>
<dbReference type="Proteomes" id="UP000285376">
    <property type="component" value="Unassembled WGS sequence"/>
</dbReference>
<dbReference type="PANTHER" id="PTHR39289">
    <property type="match status" value="1"/>
</dbReference>
<dbReference type="GO" id="GO:0019491">
    <property type="term" value="P:ectoine biosynthetic process"/>
    <property type="evidence" value="ECO:0007669"/>
    <property type="project" value="UniProtKB-UniPathway"/>
</dbReference>
<evidence type="ECO:0000256" key="2">
    <source>
        <dbReference type="ARBA" id="ARBA00009637"/>
    </source>
</evidence>
<protein>
    <recommendedName>
        <fullName evidence="4">L-ectoine synthase</fullName>
        <ecNumber evidence="3">4.2.1.108</ecNumber>
    </recommendedName>
    <alternativeName>
        <fullName evidence="6">N-acetyldiaminobutyrate dehydratase</fullName>
    </alternativeName>
</protein>
<dbReference type="Proteomes" id="UP000323565">
    <property type="component" value="Chromosome"/>
</dbReference>
<dbReference type="NCBIfam" id="NF009806">
    <property type="entry name" value="PRK13290.1"/>
    <property type="match status" value="1"/>
</dbReference>
<dbReference type="RefSeq" id="WP_118913605.1">
    <property type="nucleotide sequence ID" value="NZ_CBCRVH010000010.1"/>
</dbReference>
<reference evidence="8 11" key="2">
    <citation type="submission" date="2019-08" db="EMBL/GenBank/DDBJ databases">
        <title>Dermacoccus abyssi strain HZAU 226, whole genome Nanopore sequencing project.</title>
        <authorList>
            <person name="Guo A."/>
            <person name="Zhang X."/>
            <person name="Ruan Y."/>
            <person name="Liu W."/>
            <person name="Chen Q."/>
            <person name="Gu L."/>
        </authorList>
    </citation>
    <scope>NUCLEOTIDE SEQUENCE [LARGE SCALE GENOMIC DNA]</scope>
    <source>
        <strain evidence="8 11">HZAU 226</strain>
    </source>
</reference>
<dbReference type="CDD" id="cd06978">
    <property type="entry name" value="cupin_EctC"/>
    <property type="match status" value="1"/>
</dbReference>
<dbReference type="PANTHER" id="PTHR39289:SF1">
    <property type="entry name" value="L-ECTOINE SYNTHASE"/>
    <property type="match status" value="1"/>
</dbReference>
<dbReference type="InterPro" id="IPR011051">
    <property type="entry name" value="RmlC_Cupin_sf"/>
</dbReference>
<comment type="similarity">
    <text evidence="2">Belongs to the ectoine synthase family.</text>
</comment>
<sequence length="124" mass="13862">MFTRSMEEVEAVEWGSGTSHRLVTEGDKMGYAIARTLVRAGTESKLEYRNHLESCYCISGSGNVEDTNGNVYEITPGTVYVLDNHDPHYLRASEHEDMELLSIFNPPITGNEKHTLSPDGFSSY</sequence>
<evidence type="ECO:0000256" key="6">
    <source>
        <dbReference type="ARBA" id="ARBA00033271"/>
    </source>
</evidence>
<evidence type="ECO:0000256" key="1">
    <source>
        <dbReference type="ARBA" id="ARBA00005181"/>
    </source>
</evidence>
<gene>
    <name evidence="9" type="ORF">D1832_09280</name>
    <name evidence="8" type="ORF">FV141_13675</name>
</gene>
<dbReference type="Gene3D" id="2.60.120.10">
    <property type="entry name" value="Jelly Rolls"/>
    <property type="match status" value="1"/>
</dbReference>
<proteinExistence type="inferred from homology"/>
<accession>A0A417Z533</accession>
<keyword evidence="11" id="KW-1185">Reference proteome</keyword>
<evidence type="ECO:0000313" key="11">
    <source>
        <dbReference type="Proteomes" id="UP000323565"/>
    </source>
</evidence>
<evidence type="ECO:0000313" key="8">
    <source>
        <dbReference type="EMBL" id="QEH94447.1"/>
    </source>
</evidence>
<name>A0A417Z533_9MICO</name>
<evidence type="ECO:0000313" key="9">
    <source>
        <dbReference type="EMBL" id="RHW45558.1"/>
    </source>
</evidence>
<reference evidence="9 10" key="1">
    <citation type="submission" date="2018-08" db="EMBL/GenBank/DDBJ databases">
        <title>Whole genome sequence analysis of Dermacoccus abyssi bacteria isolated from Deep Mariana trench Micromonospora spp reveals genes involved in the environmental adaptation and production of secondary metabolites.</title>
        <authorList>
            <person name="Abdel-Mageed W.M."/>
            <person name="Lehri B."/>
            <person name="Nouioui I."/>
            <person name="Goodfellow I."/>
            <person name="Jaspars M."/>
            <person name="Karlyshev A."/>
        </authorList>
    </citation>
    <scope>NUCLEOTIDE SEQUENCE [LARGE SCALE GENOMIC DNA]</scope>
    <source>
        <strain evidence="9 10">MT1.1</strain>
    </source>
</reference>
<dbReference type="Pfam" id="PF06339">
    <property type="entry name" value="Ectoine_synth"/>
    <property type="match status" value="1"/>
</dbReference>
<dbReference type="UniPathway" id="UPA00067">
    <property type="reaction ID" value="UER00123"/>
</dbReference>
<evidence type="ECO:0000256" key="7">
    <source>
        <dbReference type="ARBA" id="ARBA00048714"/>
    </source>
</evidence>
<organism evidence="9 10">
    <name type="scientific">Dermacoccus abyssi</name>
    <dbReference type="NCBI Taxonomy" id="322596"/>
    <lineage>
        <taxon>Bacteria</taxon>
        <taxon>Bacillati</taxon>
        <taxon>Actinomycetota</taxon>
        <taxon>Actinomycetes</taxon>
        <taxon>Micrococcales</taxon>
        <taxon>Dermacoccaceae</taxon>
        <taxon>Dermacoccus</taxon>
    </lineage>
</organism>
<comment type="pathway">
    <text evidence="1">Amine and polyamine biosynthesis; ectoine biosynthesis; L-ectoine from L-aspartate 4-semialdehyde: step 3/3.</text>
</comment>
<evidence type="ECO:0000256" key="3">
    <source>
        <dbReference type="ARBA" id="ARBA00013192"/>
    </source>
</evidence>
<dbReference type="EC" id="4.2.1.108" evidence="3"/>